<dbReference type="EMBL" id="CYYW01000004">
    <property type="protein sequence ID" value="CUN73238.1"/>
    <property type="molecule type" value="Genomic_DNA"/>
</dbReference>
<protein>
    <submittedName>
        <fullName evidence="1">Uncharacterized protein</fullName>
    </submittedName>
</protein>
<proteinExistence type="predicted"/>
<dbReference type="RefSeq" id="WP_055223488.1">
    <property type="nucleotide sequence ID" value="NZ_CYYW01000004.1"/>
</dbReference>
<accession>A0A173ZDG9</accession>
<gene>
    <name evidence="1" type="ORF">ERS852417_00892</name>
</gene>
<dbReference type="AlphaFoldDB" id="A0A173ZDG9"/>
<name>A0A173ZDG9_9FIRM</name>
<evidence type="ECO:0000313" key="1">
    <source>
        <dbReference type="EMBL" id="CUN73238.1"/>
    </source>
</evidence>
<evidence type="ECO:0000313" key="2">
    <source>
        <dbReference type="Proteomes" id="UP000095384"/>
    </source>
</evidence>
<organism evidence="1 2">
    <name type="scientific">Agathobacter rectalis</name>
    <dbReference type="NCBI Taxonomy" id="39491"/>
    <lineage>
        <taxon>Bacteria</taxon>
        <taxon>Bacillati</taxon>
        <taxon>Bacillota</taxon>
        <taxon>Clostridia</taxon>
        <taxon>Lachnospirales</taxon>
        <taxon>Lachnospiraceae</taxon>
        <taxon>Agathobacter</taxon>
    </lineage>
</organism>
<dbReference type="Proteomes" id="UP000095384">
    <property type="component" value="Unassembled WGS sequence"/>
</dbReference>
<reference evidence="1 2" key="1">
    <citation type="submission" date="2015-09" db="EMBL/GenBank/DDBJ databases">
        <authorList>
            <consortium name="Pathogen Informatics"/>
        </authorList>
    </citation>
    <scope>NUCLEOTIDE SEQUENCE [LARGE SCALE GENOMIC DNA]</scope>
    <source>
        <strain evidence="1 2">2789STDY5608860</strain>
    </source>
</reference>
<sequence>MSIEQLELILSDTYQMDVSFPAIFGHRKEFMQSSYSIWSVNELLEYVSSELYPKNNASIAEIEEIVGCFKCMMSKYYHMRQDTQLMFSIAINLADNVLDILRAME</sequence>